<reference evidence="1 2" key="1">
    <citation type="submission" date="2016-12" db="EMBL/GenBank/DDBJ databases">
        <title>Complete genome sequence of Clostridium kluyveri JZZ isolated from the pit mud of a Chinese flavor liquor-making factory.</title>
        <authorList>
            <person name="Wang Y."/>
        </authorList>
    </citation>
    <scope>NUCLEOTIDE SEQUENCE [LARGE SCALE GENOMIC DNA]</scope>
    <source>
        <strain evidence="1 2">JZZ</strain>
    </source>
</reference>
<dbReference type="AlphaFoldDB" id="A0A1L5F313"/>
<proteinExistence type="predicted"/>
<protein>
    <submittedName>
        <fullName evidence="1">Uncharacterized protein</fullName>
    </submittedName>
</protein>
<dbReference type="RefSeq" id="WP_073537097.1">
    <property type="nucleotide sequence ID" value="NZ_CP018335.1"/>
</dbReference>
<evidence type="ECO:0000313" key="2">
    <source>
        <dbReference type="Proteomes" id="UP000184604"/>
    </source>
</evidence>
<name>A0A1L5F313_CLOKL</name>
<dbReference type="Proteomes" id="UP000184604">
    <property type="component" value="Chromosome"/>
</dbReference>
<evidence type="ECO:0000313" key="1">
    <source>
        <dbReference type="EMBL" id="APM37377.1"/>
    </source>
</evidence>
<sequence>MEYMIEEVTGYCPYLDDENTITAKYKKVAMLDGNAPRYIYIGPLSCIHSQKCTCRNKCPLKDKFPRAI</sequence>
<dbReference type="EMBL" id="CP018335">
    <property type="protein sequence ID" value="APM37377.1"/>
    <property type="molecule type" value="Genomic_DNA"/>
</dbReference>
<organism evidence="1 2">
    <name type="scientific">Clostridium kluyveri</name>
    <dbReference type="NCBI Taxonomy" id="1534"/>
    <lineage>
        <taxon>Bacteria</taxon>
        <taxon>Bacillati</taxon>
        <taxon>Bacillota</taxon>
        <taxon>Clostridia</taxon>
        <taxon>Eubacteriales</taxon>
        <taxon>Clostridiaceae</taxon>
        <taxon>Clostridium</taxon>
    </lineage>
</organism>
<gene>
    <name evidence="1" type="ORF">BS101_00645</name>
</gene>
<accession>A0A1L5F313</accession>